<name>A0A1F5S9A8_9BACT</name>
<comment type="caution">
    <text evidence="1">The sequence shown here is derived from an EMBL/GenBank/DDBJ whole genome shotgun (WGS) entry which is preliminary data.</text>
</comment>
<gene>
    <name evidence="1" type="ORF">A3D45_03075</name>
</gene>
<proteinExistence type="predicted"/>
<protein>
    <submittedName>
        <fullName evidence="1">Uncharacterized protein</fullName>
    </submittedName>
</protein>
<organism evidence="1 2">
    <name type="scientific">Candidatus Falkowbacteria bacterium RIFCSPHIGHO2_02_FULL_42_9</name>
    <dbReference type="NCBI Taxonomy" id="1797986"/>
    <lineage>
        <taxon>Bacteria</taxon>
        <taxon>Candidatus Falkowiibacteriota</taxon>
    </lineage>
</organism>
<dbReference type="EMBL" id="MFFT01000018">
    <property type="protein sequence ID" value="OGF23247.1"/>
    <property type="molecule type" value="Genomic_DNA"/>
</dbReference>
<evidence type="ECO:0000313" key="2">
    <source>
        <dbReference type="Proteomes" id="UP000176877"/>
    </source>
</evidence>
<accession>A0A1F5S9A8</accession>
<sequence length="61" mass="7215">MKRVQDALNGLKVPGKTQDFITEGLRLSFNLKRNTEDVIKQNLEIKKNSWKKKWKFYMTTG</sequence>
<dbReference type="AlphaFoldDB" id="A0A1F5S9A8"/>
<dbReference type="Proteomes" id="UP000176877">
    <property type="component" value="Unassembled WGS sequence"/>
</dbReference>
<reference evidence="1 2" key="1">
    <citation type="journal article" date="2016" name="Nat. Commun.">
        <title>Thousands of microbial genomes shed light on interconnected biogeochemical processes in an aquifer system.</title>
        <authorList>
            <person name="Anantharaman K."/>
            <person name="Brown C.T."/>
            <person name="Hug L.A."/>
            <person name="Sharon I."/>
            <person name="Castelle C.J."/>
            <person name="Probst A.J."/>
            <person name="Thomas B.C."/>
            <person name="Singh A."/>
            <person name="Wilkins M.J."/>
            <person name="Karaoz U."/>
            <person name="Brodie E.L."/>
            <person name="Williams K.H."/>
            <person name="Hubbard S.S."/>
            <person name="Banfield J.F."/>
        </authorList>
    </citation>
    <scope>NUCLEOTIDE SEQUENCE [LARGE SCALE GENOMIC DNA]</scope>
</reference>
<evidence type="ECO:0000313" key="1">
    <source>
        <dbReference type="EMBL" id="OGF23247.1"/>
    </source>
</evidence>